<evidence type="ECO:0000313" key="2">
    <source>
        <dbReference type="Proteomes" id="UP000286801"/>
    </source>
</evidence>
<proteinExistence type="predicted"/>
<dbReference type="Proteomes" id="UP000286801">
    <property type="component" value="Unassembled WGS sequence"/>
</dbReference>
<dbReference type="AlphaFoldDB" id="A0A432GDD5"/>
<evidence type="ECO:0000313" key="1">
    <source>
        <dbReference type="EMBL" id="RTZ81150.1"/>
    </source>
</evidence>
<protein>
    <submittedName>
        <fullName evidence="1">Citrate (Si)-synthase</fullName>
        <ecNumber evidence="1">2.3.3.1</ecNumber>
    </submittedName>
</protein>
<dbReference type="GO" id="GO:0036440">
    <property type="term" value="F:citrate synthase activity"/>
    <property type="evidence" value="ECO:0007669"/>
    <property type="project" value="UniProtKB-EC"/>
</dbReference>
<dbReference type="Gene3D" id="2.20.28.60">
    <property type="match status" value="1"/>
</dbReference>
<organism evidence="1 2">
    <name type="scientific">SAR324 cluster bacterium</name>
    <dbReference type="NCBI Taxonomy" id="2024889"/>
    <lineage>
        <taxon>Bacteria</taxon>
        <taxon>Deltaproteobacteria</taxon>
        <taxon>SAR324 cluster</taxon>
    </lineage>
</organism>
<keyword evidence="1" id="KW-0012">Acyltransferase</keyword>
<name>A0A432GDD5_9DELT</name>
<keyword evidence="1" id="KW-0808">Transferase</keyword>
<sequence length="48" mass="5269">MTEKAKITLPDGQSFDFPVLTGSEHEKGIDISSLRKQTGYITLDPGFV</sequence>
<reference evidence="1 2" key="1">
    <citation type="submission" date="2018-06" db="EMBL/GenBank/DDBJ databases">
        <title>Combined omics and stable isotope probing to characterize newly discovered Mariana Back-Arc vent microbial communities.</title>
        <authorList>
            <person name="Trembath-Reichert E."/>
            <person name="Huber J.A."/>
        </authorList>
    </citation>
    <scope>NUCLEOTIDE SEQUENCE [LARGE SCALE GENOMIC DNA]</scope>
    <source>
        <strain evidence="1">MAG 63_1</strain>
    </source>
</reference>
<comment type="caution">
    <text evidence="1">The sequence shown here is derived from an EMBL/GenBank/DDBJ whole genome shotgun (WGS) entry which is preliminary data.</text>
</comment>
<gene>
    <name evidence="1" type="primary">gltA</name>
    <name evidence="1" type="ORF">DSY97_01630</name>
</gene>
<dbReference type="EMBL" id="QNZL01000046">
    <property type="protein sequence ID" value="RTZ81150.1"/>
    <property type="molecule type" value="Genomic_DNA"/>
</dbReference>
<dbReference type="EC" id="2.3.3.1" evidence="1"/>
<feature type="non-terminal residue" evidence="1">
    <location>
        <position position="48"/>
    </location>
</feature>
<accession>A0A432GDD5</accession>